<accession>A0ABR3ZXH7</accession>
<evidence type="ECO:0000256" key="2">
    <source>
        <dbReference type="ARBA" id="ARBA00004141"/>
    </source>
</evidence>
<evidence type="ECO:0000256" key="8">
    <source>
        <dbReference type="ARBA" id="ARBA00022989"/>
    </source>
</evidence>
<keyword evidence="9" id="KW-0408">Iron</keyword>
<evidence type="ECO:0000256" key="3">
    <source>
        <dbReference type="ARBA" id="ARBA00022448"/>
    </source>
</evidence>
<feature type="compositionally biased region" description="Basic and acidic residues" evidence="11">
    <location>
        <begin position="610"/>
        <end position="624"/>
    </location>
</feature>
<feature type="compositionally biased region" description="Low complexity" evidence="11">
    <location>
        <begin position="719"/>
        <end position="730"/>
    </location>
</feature>
<comment type="caution">
    <text evidence="14">The sequence shown here is derived from an EMBL/GenBank/DDBJ whole genome shotgun (WGS) entry which is preliminary data.</text>
</comment>
<dbReference type="InterPro" id="IPR006593">
    <property type="entry name" value="Cyt_b561/ferric_Rdtase_TM"/>
</dbReference>
<keyword evidence="10 12" id="KW-0472">Membrane</keyword>
<dbReference type="Proteomes" id="UP001590950">
    <property type="component" value="Unassembled WGS sequence"/>
</dbReference>
<reference evidence="14 15" key="1">
    <citation type="submission" date="2024-09" db="EMBL/GenBank/DDBJ databases">
        <title>Rethinking Asexuality: The Enigmatic Case of Functional Sexual Genes in Lepraria (Stereocaulaceae).</title>
        <authorList>
            <person name="Doellman M."/>
            <person name="Sun Y."/>
            <person name="Barcenas-Pena A."/>
            <person name="Lumbsch H.T."/>
            <person name="Grewe F."/>
        </authorList>
    </citation>
    <scope>NUCLEOTIDE SEQUENCE [LARGE SCALE GENOMIC DNA]</scope>
    <source>
        <strain evidence="14 15">Mercado 3170</strain>
    </source>
</reference>
<gene>
    <name evidence="14" type="ORF">N7G274_009886</name>
</gene>
<evidence type="ECO:0000259" key="13">
    <source>
        <dbReference type="PROSITE" id="PS50939"/>
    </source>
</evidence>
<feature type="domain" description="Cytochrome b561" evidence="13">
    <location>
        <begin position="33"/>
        <end position="227"/>
    </location>
</feature>
<feature type="compositionally biased region" description="Polar residues" evidence="11">
    <location>
        <begin position="415"/>
        <end position="424"/>
    </location>
</feature>
<feature type="compositionally biased region" description="Polar residues" evidence="11">
    <location>
        <begin position="491"/>
        <end position="500"/>
    </location>
</feature>
<dbReference type="Gene3D" id="1.20.120.1770">
    <property type="match status" value="1"/>
</dbReference>
<dbReference type="Pfam" id="PF03188">
    <property type="entry name" value="Cytochrom_B561"/>
    <property type="match status" value="1"/>
</dbReference>
<feature type="region of interest" description="Disordered" evidence="11">
    <location>
        <begin position="656"/>
        <end position="799"/>
    </location>
</feature>
<feature type="compositionally biased region" description="Pro residues" evidence="11">
    <location>
        <begin position="377"/>
        <end position="388"/>
    </location>
</feature>
<evidence type="ECO:0000256" key="10">
    <source>
        <dbReference type="ARBA" id="ARBA00023136"/>
    </source>
</evidence>
<keyword evidence="6" id="KW-0479">Metal-binding</keyword>
<dbReference type="SMART" id="SM00665">
    <property type="entry name" value="B561"/>
    <property type="match status" value="1"/>
</dbReference>
<evidence type="ECO:0000256" key="1">
    <source>
        <dbReference type="ARBA" id="ARBA00001970"/>
    </source>
</evidence>
<feature type="transmembrane region" description="Helical" evidence="12">
    <location>
        <begin position="136"/>
        <end position="155"/>
    </location>
</feature>
<protein>
    <recommendedName>
        <fullName evidence="13">Cytochrome b561 domain-containing protein</fullName>
    </recommendedName>
</protein>
<evidence type="ECO:0000256" key="4">
    <source>
        <dbReference type="ARBA" id="ARBA00022617"/>
    </source>
</evidence>
<dbReference type="PANTHER" id="PTHR15422">
    <property type="entry name" value="OS05G0565100 PROTEIN"/>
    <property type="match status" value="1"/>
</dbReference>
<keyword evidence="8 12" id="KW-1133">Transmembrane helix</keyword>
<evidence type="ECO:0000313" key="15">
    <source>
        <dbReference type="Proteomes" id="UP001590950"/>
    </source>
</evidence>
<dbReference type="EMBL" id="JBEFKJ010000041">
    <property type="protein sequence ID" value="KAL2037401.1"/>
    <property type="molecule type" value="Genomic_DNA"/>
</dbReference>
<evidence type="ECO:0000256" key="12">
    <source>
        <dbReference type="SAM" id="Phobius"/>
    </source>
</evidence>
<dbReference type="PROSITE" id="PS50939">
    <property type="entry name" value="CYTOCHROME_B561"/>
    <property type="match status" value="1"/>
</dbReference>
<feature type="region of interest" description="Disordered" evidence="11">
    <location>
        <begin position="457"/>
        <end position="581"/>
    </location>
</feature>
<dbReference type="PANTHER" id="PTHR15422:SF24">
    <property type="entry name" value="DOMON RELATED DOMAIN-CONTAINING PROTEIN"/>
    <property type="match status" value="1"/>
</dbReference>
<feature type="transmembrane region" description="Helical" evidence="12">
    <location>
        <begin position="68"/>
        <end position="91"/>
    </location>
</feature>
<evidence type="ECO:0000256" key="9">
    <source>
        <dbReference type="ARBA" id="ARBA00023004"/>
    </source>
</evidence>
<dbReference type="InterPro" id="IPR045150">
    <property type="entry name" value="CYB561D1/2"/>
</dbReference>
<keyword evidence="15" id="KW-1185">Reference proteome</keyword>
<feature type="compositionally biased region" description="Basic and acidic residues" evidence="11">
    <location>
        <begin position="784"/>
        <end position="799"/>
    </location>
</feature>
<feature type="compositionally biased region" description="Basic and acidic residues" evidence="11">
    <location>
        <begin position="692"/>
        <end position="701"/>
    </location>
</feature>
<evidence type="ECO:0000256" key="5">
    <source>
        <dbReference type="ARBA" id="ARBA00022692"/>
    </source>
</evidence>
<keyword evidence="7" id="KW-0249">Electron transport</keyword>
<evidence type="ECO:0000256" key="11">
    <source>
        <dbReference type="SAM" id="MobiDB-lite"/>
    </source>
</evidence>
<comment type="cofactor">
    <cofactor evidence="1">
        <name>heme b</name>
        <dbReference type="ChEBI" id="CHEBI:60344"/>
    </cofactor>
</comment>
<comment type="subcellular location">
    <subcellularLocation>
        <location evidence="2">Membrane</location>
        <topology evidence="2">Multi-pass membrane protein</topology>
    </subcellularLocation>
</comment>
<keyword evidence="4" id="KW-0349">Heme</keyword>
<feature type="compositionally biased region" description="Basic and acidic residues" evidence="11">
    <location>
        <begin position="457"/>
        <end position="468"/>
    </location>
</feature>
<dbReference type="CDD" id="cd08760">
    <property type="entry name" value="Cyt_b561_FRRS1_like"/>
    <property type="match status" value="1"/>
</dbReference>
<sequence length="799" mass="87643">MSPSPQLSPAGSSSYSSNTLTVGDGTWDASRNTFLLPNLVGFNLATTQYNGMGNRFAQLPGYHNLIRAHGIIATINFLFIVPTAIMIVRFYGRNPRMALRYHIWLQIMTILLTTVVFVLGWMAVGQGRSLSNPHHAIGLTIFVLVLFQVIGGWWVHRREKNKRRLYEPLKVMFHHWFGRLIALLGLAQIPLGLALYGSPVYLFVLYTLAAFALLVIYFILTHIRDKRIGNDFDSRYSYGTGSVVDDRREKRSSGRTGNVVKGALAGAGLFALFDRFRKRRSERRADGPEVVESRRHSGSYIDDEKYSEDERYSDRGGKWEDRLFKIAAPLGAAGVVTWFLNRRHKDHDRDSDTGVYGLPPGGAMPINDGRYDGQGGRPPPVGPIPLNQPLPSHQHPLNQPLPPPGQRPLERPPSSLTESSYRSASHQRRDGHGFRDGLATLGAFGLARSLWNKRRGRNDDQRLEDEQNSRVNGHHLTGDGRPPRRHPPGESTLTTDSSSIGGHPDRADNIPPIPAGAYPGGPAPAVPGHGRDRTTVEELPLGGIPRQSMLAMPEIPPDRHGGLFHPDSSGSEVYIGSDGRNHWRHHAGRDAVAAGVGGVAAGLAAAEGGSSRRDRREPRADRRASASGGEDSNATPPVSVNIKIYNDGRHVTLRRLPEAEAAAQREARRASRDRSSRRRGDSISSLSGTDGTTERFRRNQASERQQAEAMRIESERLAAARQLAQAQSNPNLPPNVPAPPPIPGSSPGAPPGLASGVGTPGTYDGNTTEASADYAINRQRRRAERAQAKVKENRRVEFE</sequence>
<organism evidence="14 15">
    <name type="scientific">Stereocaulon virgatum</name>
    <dbReference type="NCBI Taxonomy" id="373712"/>
    <lineage>
        <taxon>Eukaryota</taxon>
        <taxon>Fungi</taxon>
        <taxon>Dikarya</taxon>
        <taxon>Ascomycota</taxon>
        <taxon>Pezizomycotina</taxon>
        <taxon>Lecanoromycetes</taxon>
        <taxon>OSLEUM clade</taxon>
        <taxon>Lecanoromycetidae</taxon>
        <taxon>Lecanorales</taxon>
        <taxon>Lecanorineae</taxon>
        <taxon>Stereocaulaceae</taxon>
        <taxon>Stereocaulon</taxon>
    </lineage>
</organism>
<feature type="compositionally biased region" description="Low complexity" evidence="11">
    <location>
        <begin position="389"/>
        <end position="398"/>
    </location>
</feature>
<evidence type="ECO:0000256" key="7">
    <source>
        <dbReference type="ARBA" id="ARBA00022982"/>
    </source>
</evidence>
<evidence type="ECO:0000256" key="6">
    <source>
        <dbReference type="ARBA" id="ARBA00022723"/>
    </source>
</evidence>
<feature type="compositionally biased region" description="Basic and acidic residues" evidence="11">
    <location>
        <begin position="656"/>
        <end position="681"/>
    </location>
</feature>
<evidence type="ECO:0000313" key="14">
    <source>
        <dbReference type="EMBL" id="KAL2037401.1"/>
    </source>
</evidence>
<feature type="transmembrane region" description="Helical" evidence="12">
    <location>
        <begin position="176"/>
        <end position="195"/>
    </location>
</feature>
<keyword evidence="3" id="KW-0813">Transport</keyword>
<feature type="region of interest" description="Disordered" evidence="11">
    <location>
        <begin position="603"/>
        <end position="643"/>
    </location>
</feature>
<feature type="compositionally biased region" description="Pro residues" evidence="11">
    <location>
        <begin position="731"/>
        <end position="750"/>
    </location>
</feature>
<proteinExistence type="predicted"/>
<feature type="transmembrane region" description="Helical" evidence="12">
    <location>
        <begin position="103"/>
        <end position="124"/>
    </location>
</feature>
<name>A0ABR3ZXH7_9LECA</name>
<keyword evidence="5 12" id="KW-0812">Transmembrane</keyword>
<feature type="region of interest" description="Disordered" evidence="11">
    <location>
        <begin position="346"/>
        <end position="434"/>
    </location>
</feature>
<feature type="transmembrane region" description="Helical" evidence="12">
    <location>
        <begin position="201"/>
        <end position="220"/>
    </location>
</feature>